<organism evidence="1 2">
    <name type="scientific">Paenibacillus faecis</name>
    <dbReference type="NCBI Taxonomy" id="862114"/>
    <lineage>
        <taxon>Bacteria</taxon>
        <taxon>Bacillati</taxon>
        <taxon>Bacillota</taxon>
        <taxon>Bacilli</taxon>
        <taxon>Bacillales</taxon>
        <taxon>Paenibacillaceae</taxon>
        <taxon>Paenibacillus</taxon>
    </lineage>
</organism>
<proteinExistence type="predicted"/>
<dbReference type="Proteomes" id="UP000325218">
    <property type="component" value="Unassembled WGS sequence"/>
</dbReference>
<protein>
    <submittedName>
        <fullName evidence="1">Uncharacterized protein</fullName>
    </submittedName>
</protein>
<sequence length="70" mass="8148">MDKFESELTRRYLLNSQSRGSLEEVVSEDESLDLVVDAQTAGQEGKGDDFSDRWEGKDETRDFFLQSYYQ</sequence>
<dbReference type="EMBL" id="VSDO01000005">
    <property type="protein sequence ID" value="TYA10538.1"/>
    <property type="molecule type" value="Genomic_DNA"/>
</dbReference>
<evidence type="ECO:0000313" key="1">
    <source>
        <dbReference type="EMBL" id="TYA10538.1"/>
    </source>
</evidence>
<name>A0A5D0CL17_9BACL</name>
<reference evidence="1 2" key="1">
    <citation type="submission" date="2019-08" db="EMBL/GenBank/DDBJ databases">
        <title>Genome sequencing of Paenibacillus faecis DSM 23593(T).</title>
        <authorList>
            <person name="Kook J.-K."/>
            <person name="Park S.-N."/>
            <person name="Lim Y.K."/>
        </authorList>
    </citation>
    <scope>NUCLEOTIDE SEQUENCE [LARGE SCALE GENOMIC DNA]</scope>
    <source>
        <strain evidence="1 2">DSM 23593</strain>
    </source>
</reference>
<keyword evidence="2" id="KW-1185">Reference proteome</keyword>
<gene>
    <name evidence="1" type="ORF">FRY98_22255</name>
</gene>
<evidence type="ECO:0000313" key="2">
    <source>
        <dbReference type="Proteomes" id="UP000325218"/>
    </source>
</evidence>
<comment type="caution">
    <text evidence="1">The sequence shown here is derived from an EMBL/GenBank/DDBJ whole genome shotgun (WGS) entry which is preliminary data.</text>
</comment>
<accession>A0A5D0CL17</accession>
<dbReference type="OrthoDB" id="2628102at2"/>
<dbReference type="AlphaFoldDB" id="A0A5D0CL17"/>
<dbReference type="RefSeq" id="WP_148456304.1">
    <property type="nucleotide sequence ID" value="NZ_BORZ01000014.1"/>
</dbReference>